<name>A0ABR2LPC5_9ASPA</name>
<keyword evidence="6" id="KW-1185">Reference proteome</keyword>
<feature type="region of interest" description="Disordered" evidence="3">
    <location>
        <begin position="354"/>
        <end position="390"/>
    </location>
</feature>
<sequence>MESPFPSPSDLFGAAEKLPPASPRQPKDSSSTASVSDEIPTPEKQVQLPRQTGKRSLSFSVNDARRIAMRLRRTSSQAANHQDLLGFDDELQRKSESGSDSVPMSSTSRNIVKLPENHEMLAEFFNCLDSSIRLLRLKGASSTFANISASIQNLTERRFTYKHLAQLKHILPESISIKKVLLRDEATSCMKPELLVSLRVDAMERKLELKGESAYSALRKSFRSRLVQFAREHPEEVEIPEEILPHPLAEKLTTVSHFAGSFKRRFSQRIPCSDEMKSPILSLSGNVSKADSLVSNFPSTSKFSSKLSIHKKSPLSSSGKVPLKMDHQKMEEDSKMLITSYISPSKGIISSESTPVKEISTPKRLMSSTPELQMPKRSCEGKNDDTPQKEVVKRGARTRLFPTPKKNVKFDGAESFSKHSLIVDDLGFLPESLLQDIKEKERIAIEERETNAAGSRSRKKMIANLPRLLNSILLIFQTGNRSVITKQELVHKILSSHCSVIDRIEVEEQLALMQELAPDWISLKKSLTGDILYRLNKMSSAQEIRQRLAAAV</sequence>
<dbReference type="Gene3D" id="1.10.10.1420">
    <property type="entry name" value="DNA replication factor Cdt1, C-terminal WH domain"/>
    <property type="match status" value="1"/>
</dbReference>
<dbReference type="InterPro" id="IPR045173">
    <property type="entry name" value="Cdt1"/>
</dbReference>
<organism evidence="5 6">
    <name type="scientific">Platanthera guangdongensis</name>
    <dbReference type="NCBI Taxonomy" id="2320717"/>
    <lineage>
        <taxon>Eukaryota</taxon>
        <taxon>Viridiplantae</taxon>
        <taxon>Streptophyta</taxon>
        <taxon>Embryophyta</taxon>
        <taxon>Tracheophyta</taxon>
        <taxon>Spermatophyta</taxon>
        <taxon>Magnoliopsida</taxon>
        <taxon>Liliopsida</taxon>
        <taxon>Asparagales</taxon>
        <taxon>Orchidaceae</taxon>
        <taxon>Orchidoideae</taxon>
        <taxon>Orchideae</taxon>
        <taxon>Orchidinae</taxon>
        <taxon>Platanthera</taxon>
    </lineage>
</organism>
<evidence type="ECO:0000313" key="5">
    <source>
        <dbReference type="EMBL" id="KAK8945927.1"/>
    </source>
</evidence>
<dbReference type="Pfam" id="PF08839">
    <property type="entry name" value="CDT1"/>
    <property type="match status" value="1"/>
</dbReference>
<evidence type="ECO:0000256" key="3">
    <source>
        <dbReference type="SAM" id="MobiDB-lite"/>
    </source>
</evidence>
<dbReference type="SMART" id="SM01075">
    <property type="entry name" value="CDT1"/>
    <property type="match status" value="1"/>
</dbReference>
<accession>A0ABR2LPC5</accession>
<comment type="similarity">
    <text evidence="1">Belongs to the Cdt1 family.</text>
</comment>
<evidence type="ECO:0000256" key="2">
    <source>
        <dbReference type="ARBA" id="ARBA00023306"/>
    </source>
</evidence>
<feature type="compositionally biased region" description="Polar residues" evidence="3">
    <location>
        <begin position="48"/>
        <end position="59"/>
    </location>
</feature>
<gene>
    <name evidence="5" type="ORF">KSP40_PGU009769</name>
</gene>
<dbReference type="PANTHER" id="PTHR28637">
    <property type="entry name" value="DNA REPLICATION FACTOR CDT1"/>
    <property type="match status" value="1"/>
</dbReference>
<feature type="region of interest" description="Disordered" evidence="3">
    <location>
        <begin position="1"/>
        <end position="59"/>
    </location>
</feature>
<evidence type="ECO:0000259" key="4">
    <source>
        <dbReference type="SMART" id="SM01075"/>
    </source>
</evidence>
<dbReference type="InterPro" id="IPR032054">
    <property type="entry name" value="Cdt1_C"/>
</dbReference>
<dbReference type="EMBL" id="JBBWWR010000017">
    <property type="protein sequence ID" value="KAK8945927.1"/>
    <property type="molecule type" value="Genomic_DNA"/>
</dbReference>
<dbReference type="Proteomes" id="UP001412067">
    <property type="component" value="Unassembled WGS sequence"/>
</dbReference>
<reference evidence="5 6" key="1">
    <citation type="journal article" date="2022" name="Nat. Plants">
        <title>Genomes of leafy and leafless Platanthera orchids illuminate the evolution of mycoheterotrophy.</title>
        <authorList>
            <person name="Li M.H."/>
            <person name="Liu K.W."/>
            <person name="Li Z."/>
            <person name="Lu H.C."/>
            <person name="Ye Q.L."/>
            <person name="Zhang D."/>
            <person name="Wang J.Y."/>
            <person name="Li Y.F."/>
            <person name="Zhong Z.M."/>
            <person name="Liu X."/>
            <person name="Yu X."/>
            <person name="Liu D.K."/>
            <person name="Tu X.D."/>
            <person name="Liu B."/>
            <person name="Hao Y."/>
            <person name="Liao X.Y."/>
            <person name="Jiang Y.T."/>
            <person name="Sun W.H."/>
            <person name="Chen J."/>
            <person name="Chen Y.Q."/>
            <person name="Ai Y."/>
            <person name="Zhai J.W."/>
            <person name="Wu S.S."/>
            <person name="Zhou Z."/>
            <person name="Hsiao Y.Y."/>
            <person name="Wu W.L."/>
            <person name="Chen Y.Y."/>
            <person name="Lin Y.F."/>
            <person name="Hsu J.L."/>
            <person name="Li C.Y."/>
            <person name="Wang Z.W."/>
            <person name="Zhao X."/>
            <person name="Zhong W.Y."/>
            <person name="Ma X.K."/>
            <person name="Ma L."/>
            <person name="Huang J."/>
            <person name="Chen G.Z."/>
            <person name="Huang M.Z."/>
            <person name="Huang L."/>
            <person name="Peng D.H."/>
            <person name="Luo Y.B."/>
            <person name="Zou S.Q."/>
            <person name="Chen S.P."/>
            <person name="Lan S."/>
            <person name="Tsai W.C."/>
            <person name="Van de Peer Y."/>
            <person name="Liu Z.J."/>
        </authorList>
    </citation>
    <scope>NUCLEOTIDE SEQUENCE [LARGE SCALE GENOMIC DNA]</scope>
    <source>
        <tissue evidence="5">Flower</tissue>
    </source>
</reference>
<dbReference type="SUPFAM" id="SSF46785">
    <property type="entry name" value="Winged helix' DNA-binding domain"/>
    <property type="match status" value="1"/>
</dbReference>
<dbReference type="PANTHER" id="PTHR28637:SF1">
    <property type="entry name" value="DNA REPLICATION FACTOR CDT1"/>
    <property type="match status" value="1"/>
</dbReference>
<protein>
    <recommendedName>
        <fullName evidence="4">CDT1 Geminin-binding domain-containing protein</fullName>
    </recommendedName>
</protein>
<dbReference type="CDD" id="cd08674">
    <property type="entry name" value="Cdt1_m"/>
    <property type="match status" value="1"/>
</dbReference>
<dbReference type="InterPro" id="IPR038090">
    <property type="entry name" value="Cdt1_C_WH_dom_sf"/>
</dbReference>
<dbReference type="InterPro" id="IPR036390">
    <property type="entry name" value="WH_DNA-bd_sf"/>
</dbReference>
<keyword evidence="2" id="KW-0131">Cell cycle</keyword>
<feature type="compositionally biased region" description="Basic and acidic residues" evidence="3">
    <location>
        <begin position="377"/>
        <end position="390"/>
    </location>
</feature>
<evidence type="ECO:0000256" key="1">
    <source>
        <dbReference type="ARBA" id="ARBA00008356"/>
    </source>
</evidence>
<dbReference type="Pfam" id="PF16679">
    <property type="entry name" value="CDT1_C"/>
    <property type="match status" value="1"/>
</dbReference>
<comment type="caution">
    <text evidence="5">The sequence shown here is derived from an EMBL/GenBank/DDBJ whole genome shotgun (WGS) entry which is preliminary data.</text>
</comment>
<feature type="domain" description="CDT1 Geminin-binding" evidence="4">
    <location>
        <begin position="114"/>
        <end position="246"/>
    </location>
</feature>
<proteinExistence type="inferred from homology"/>
<dbReference type="InterPro" id="IPR014939">
    <property type="entry name" value="CDT1_Gemini-bd-like"/>
</dbReference>
<dbReference type="CDD" id="cd08767">
    <property type="entry name" value="Cdt1_c"/>
    <property type="match status" value="1"/>
</dbReference>
<evidence type="ECO:0000313" key="6">
    <source>
        <dbReference type="Proteomes" id="UP001412067"/>
    </source>
</evidence>